<protein>
    <submittedName>
        <fullName evidence="2">Uncharacterized protein</fullName>
    </submittedName>
</protein>
<keyword evidence="1" id="KW-0732">Signal</keyword>
<sequence length="152" mass="17674">MKLLVELCYIVLVAMFCLAQEEEKEPTMCYSCNGVCENPVDTTKCKRIENYTQVCMASIRKRCKYNNYTLTTLVNELLADDGTFSEYRSCANHKYTPPKMCINHTNKKCYQCYTNLCNSVKLAFEETSSSQKKPSLSYDLYYVPFFIILLKF</sequence>
<name>A0AA38ML73_9CUCU</name>
<feature type="chain" id="PRO_5041454578" evidence="1">
    <location>
        <begin position="20"/>
        <end position="152"/>
    </location>
</feature>
<dbReference type="EMBL" id="JALNTZ010000002">
    <property type="protein sequence ID" value="KAJ3660159.1"/>
    <property type="molecule type" value="Genomic_DNA"/>
</dbReference>
<feature type="signal peptide" evidence="1">
    <location>
        <begin position="1"/>
        <end position="19"/>
    </location>
</feature>
<gene>
    <name evidence="2" type="ORF">Zmor_004627</name>
</gene>
<evidence type="ECO:0000313" key="2">
    <source>
        <dbReference type="EMBL" id="KAJ3660159.1"/>
    </source>
</evidence>
<accession>A0AA38ML73</accession>
<comment type="caution">
    <text evidence="2">The sequence shown here is derived from an EMBL/GenBank/DDBJ whole genome shotgun (WGS) entry which is preliminary data.</text>
</comment>
<reference evidence="2" key="1">
    <citation type="journal article" date="2023" name="G3 (Bethesda)">
        <title>Whole genome assemblies of Zophobas morio and Tenebrio molitor.</title>
        <authorList>
            <person name="Kaur S."/>
            <person name="Stinson S.A."/>
            <person name="diCenzo G.C."/>
        </authorList>
    </citation>
    <scope>NUCLEOTIDE SEQUENCE</scope>
    <source>
        <strain evidence="2">QUZm001</strain>
    </source>
</reference>
<proteinExistence type="predicted"/>
<dbReference type="AlphaFoldDB" id="A0AA38ML73"/>
<evidence type="ECO:0000256" key="1">
    <source>
        <dbReference type="SAM" id="SignalP"/>
    </source>
</evidence>
<dbReference type="Proteomes" id="UP001168821">
    <property type="component" value="Unassembled WGS sequence"/>
</dbReference>
<evidence type="ECO:0000313" key="3">
    <source>
        <dbReference type="Proteomes" id="UP001168821"/>
    </source>
</evidence>
<keyword evidence="3" id="KW-1185">Reference proteome</keyword>
<organism evidence="2 3">
    <name type="scientific">Zophobas morio</name>
    <dbReference type="NCBI Taxonomy" id="2755281"/>
    <lineage>
        <taxon>Eukaryota</taxon>
        <taxon>Metazoa</taxon>
        <taxon>Ecdysozoa</taxon>
        <taxon>Arthropoda</taxon>
        <taxon>Hexapoda</taxon>
        <taxon>Insecta</taxon>
        <taxon>Pterygota</taxon>
        <taxon>Neoptera</taxon>
        <taxon>Endopterygota</taxon>
        <taxon>Coleoptera</taxon>
        <taxon>Polyphaga</taxon>
        <taxon>Cucujiformia</taxon>
        <taxon>Tenebrionidae</taxon>
        <taxon>Zophobas</taxon>
    </lineage>
</organism>